<evidence type="ECO:0000256" key="5">
    <source>
        <dbReference type="ARBA" id="ARBA00022747"/>
    </source>
</evidence>
<evidence type="ECO:0000256" key="2">
    <source>
        <dbReference type="ARBA" id="ARBA00022603"/>
    </source>
</evidence>
<keyword evidence="11" id="KW-1185">Reference proteome</keyword>
<dbReference type="AlphaFoldDB" id="A0A0X1KSS9"/>
<evidence type="ECO:0000313" key="11">
    <source>
        <dbReference type="Proteomes" id="UP000077469"/>
    </source>
</evidence>
<organism evidence="10 11">
    <name type="scientific">Pseudothermotoga hypogea DSM 11164 = NBRC 106472</name>
    <dbReference type="NCBI Taxonomy" id="1123384"/>
    <lineage>
        <taxon>Bacteria</taxon>
        <taxon>Thermotogati</taxon>
        <taxon>Thermotogota</taxon>
        <taxon>Thermotogae</taxon>
        <taxon>Thermotogales</taxon>
        <taxon>Thermotogaceae</taxon>
        <taxon>Pseudothermotoga</taxon>
    </lineage>
</organism>
<dbReference type="EMBL" id="CP007141">
    <property type="protein sequence ID" value="AJC74251.1"/>
    <property type="molecule type" value="Genomic_DNA"/>
</dbReference>
<evidence type="ECO:0000256" key="1">
    <source>
        <dbReference type="ARBA" id="ARBA00010203"/>
    </source>
</evidence>
<dbReference type="InterPro" id="IPR035437">
    <property type="entry name" value="SNase_OB-fold_sf"/>
</dbReference>
<dbReference type="SUPFAM" id="SSF53335">
    <property type="entry name" value="S-adenosyl-L-methionine-dependent methyltransferases"/>
    <property type="match status" value="1"/>
</dbReference>
<dbReference type="Proteomes" id="UP000077469">
    <property type="component" value="Chromosome"/>
</dbReference>
<dbReference type="PRINTS" id="PR00508">
    <property type="entry name" value="S21N4MTFRASE"/>
</dbReference>
<dbReference type="GO" id="GO:0032259">
    <property type="term" value="P:methylation"/>
    <property type="evidence" value="ECO:0007669"/>
    <property type="project" value="UniProtKB-KW"/>
</dbReference>
<protein>
    <recommendedName>
        <fullName evidence="8">Methyltransferase</fullName>
        <ecNumber evidence="8">2.1.1.-</ecNumber>
    </recommendedName>
</protein>
<dbReference type="InterPro" id="IPR017985">
    <property type="entry name" value="MeTrfase_CN4_CS"/>
</dbReference>
<reference evidence="10 11" key="1">
    <citation type="submission" date="2014-01" db="EMBL/GenBank/DDBJ databases">
        <title>Genome sequencing of Thermotog hypogea.</title>
        <authorList>
            <person name="Zhang X."/>
            <person name="Alvare G."/>
            <person name="Fristensky B."/>
            <person name="Chen L."/>
            <person name="Suen T."/>
            <person name="Chen Q."/>
            <person name="Ma K."/>
        </authorList>
    </citation>
    <scope>NUCLEOTIDE SEQUENCE [LARGE SCALE GENOMIC DNA]</scope>
    <source>
        <strain evidence="10 11">DSM 11164</strain>
    </source>
</reference>
<dbReference type="RefSeq" id="WP_031502331.1">
    <property type="nucleotide sequence ID" value="NC_022795.1"/>
</dbReference>
<dbReference type="Gene3D" id="3.40.50.150">
    <property type="entry name" value="Vaccinia Virus protein VP39"/>
    <property type="match status" value="1"/>
</dbReference>
<dbReference type="InterPro" id="IPR002941">
    <property type="entry name" value="DNA_methylase_N4/N6"/>
</dbReference>
<dbReference type="GO" id="GO:0003677">
    <property type="term" value="F:DNA binding"/>
    <property type="evidence" value="ECO:0007669"/>
    <property type="project" value="UniProtKB-KW"/>
</dbReference>
<evidence type="ECO:0000313" key="10">
    <source>
        <dbReference type="EMBL" id="AJC74251.1"/>
    </source>
</evidence>
<comment type="similarity">
    <text evidence="1">Belongs to the N(4)/N(6)-methyltransferase family. N(4) subfamily.</text>
</comment>
<evidence type="ECO:0000259" key="9">
    <source>
        <dbReference type="Pfam" id="PF01555"/>
    </source>
</evidence>
<keyword evidence="2 10" id="KW-0489">Methyltransferase</keyword>
<sequence length="419" mass="48722">MACWAKIIIADSRKMPEIADETIGLIVTSPPYWHLKDYGVEGQIGYGQSLHEYLKDLYRVWEESYRVLKPGRRLCVNIGDQFARSTVYGRYKIVPLHAEVISQCELIGFDYMGAIIWQKKTTMNTTGGATIMGSYPYPPNGMIEIDYEYILIFKKPGKEEKVPDEVKEMSKLSKEEWKEYFQGHWRFNGEKQVGHEAMFPEELPRRLIKMFSFVGDIVLDPFLGSGTTVKVALSLNRNVIGYEINKEFLNVMREKIGLENRLFTLGEVQILERKEKIKIDSAHEYEPTVKDASPRIDPKELSSGGENLHKVVEIVDEETMKLDNGLLVKFLGVKVIEKERTIEYLKRYLLKRNVFVEFDAPNSVYEKFVEAYVYTKNKIFVNTHLIKSGMALADRTKEHRFKRRFIEIEEEIESAKEKR</sequence>
<dbReference type="InterPro" id="IPR029063">
    <property type="entry name" value="SAM-dependent_MTases_sf"/>
</dbReference>
<dbReference type="InterPro" id="IPR001091">
    <property type="entry name" value="RM_Methyltransferase"/>
</dbReference>
<dbReference type="SUPFAM" id="SSF50199">
    <property type="entry name" value="Staphylococcal nuclease"/>
    <property type="match status" value="1"/>
</dbReference>
<dbReference type="GO" id="GO:0015667">
    <property type="term" value="F:site-specific DNA-methyltransferase (cytosine-N4-specific) activity"/>
    <property type="evidence" value="ECO:0007669"/>
    <property type="project" value="UniProtKB-EC"/>
</dbReference>
<feature type="domain" description="DNA methylase N-4/N-6" evidence="9">
    <location>
        <begin position="25"/>
        <end position="252"/>
    </location>
</feature>
<dbReference type="Gene3D" id="2.40.50.90">
    <property type="match status" value="1"/>
</dbReference>
<name>A0A0X1KSS9_9THEM</name>
<dbReference type="OrthoDB" id="9773571at2"/>
<dbReference type="PROSITE" id="PS00093">
    <property type="entry name" value="N4_MTASE"/>
    <property type="match status" value="1"/>
</dbReference>
<dbReference type="PaxDb" id="1123384-AJ81_08720"/>
<evidence type="ECO:0000256" key="3">
    <source>
        <dbReference type="ARBA" id="ARBA00022679"/>
    </source>
</evidence>
<evidence type="ECO:0000256" key="4">
    <source>
        <dbReference type="ARBA" id="ARBA00022691"/>
    </source>
</evidence>
<evidence type="ECO:0000256" key="8">
    <source>
        <dbReference type="RuleBase" id="RU362026"/>
    </source>
</evidence>
<keyword evidence="4" id="KW-0949">S-adenosyl-L-methionine</keyword>
<keyword evidence="5" id="KW-0680">Restriction system</keyword>
<evidence type="ECO:0000256" key="6">
    <source>
        <dbReference type="ARBA" id="ARBA00023125"/>
    </source>
</evidence>
<dbReference type="REBASE" id="101240">
    <property type="entry name" value="M.Thy11164ORF8720P"/>
</dbReference>
<dbReference type="KEGG" id="phy:AJ81_08720"/>
<comment type="catalytic activity">
    <reaction evidence="7">
        <text>a 2'-deoxycytidine in DNA + S-adenosyl-L-methionine = an N(4)-methyl-2'-deoxycytidine in DNA + S-adenosyl-L-homocysteine + H(+)</text>
        <dbReference type="Rhea" id="RHEA:16857"/>
        <dbReference type="Rhea" id="RHEA-COMP:11369"/>
        <dbReference type="Rhea" id="RHEA-COMP:13674"/>
        <dbReference type="ChEBI" id="CHEBI:15378"/>
        <dbReference type="ChEBI" id="CHEBI:57856"/>
        <dbReference type="ChEBI" id="CHEBI:59789"/>
        <dbReference type="ChEBI" id="CHEBI:85452"/>
        <dbReference type="ChEBI" id="CHEBI:137933"/>
        <dbReference type="EC" id="2.1.1.113"/>
    </reaction>
</comment>
<accession>A0A0X1KSS9</accession>
<evidence type="ECO:0000256" key="7">
    <source>
        <dbReference type="ARBA" id="ARBA00049120"/>
    </source>
</evidence>
<proteinExistence type="inferred from homology"/>
<dbReference type="GO" id="GO:0008170">
    <property type="term" value="F:N-methyltransferase activity"/>
    <property type="evidence" value="ECO:0007669"/>
    <property type="project" value="InterPro"/>
</dbReference>
<keyword evidence="6" id="KW-0238">DNA-binding</keyword>
<dbReference type="STRING" id="1123384.AJ81_08720"/>
<dbReference type="Pfam" id="PF01555">
    <property type="entry name" value="N6_N4_Mtase"/>
    <property type="match status" value="1"/>
</dbReference>
<gene>
    <name evidence="10" type="ORF">AJ81_08720</name>
</gene>
<keyword evidence="3" id="KW-0808">Transferase</keyword>
<dbReference type="PATRIC" id="fig|1123384.7.peg.1747"/>
<dbReference type="EC" id="2.1.1.-" evidence="8"/>
<dbReference type="GO" id="GO:0009307">
    <property type="term" value="P:DNA restriction-modification system"/>
    <property type="evidence" value="ECO:0007669"/>
    <property type="project" value="UniProtKB-KW"/>
</dbReference>